<feature type="transmembrane region" description="Helical" evidence="1">
    <location>
        <begin position="353"/>
        <end position="374"/>
    </location>
</feature>
<dbReference type="AlphaFoldDB" id="A0A7W0CDA7"/>
<keyword evidence="1" id="KW-0472">Membrane</keyword>
<dbReference type="Proteomes" id="UP000530928">
    <property type="component" value="Unassembled WGS sequence"/>
</dbReference>
<evidence type="ECO:0000256" key="1">
    <source>
        <dbReference type="SAM" id="Phobius"/>
    </source>
</evidence>
<protein>
    <submittedName>
        <fullName evidence="2">Putative ABC transport system permease protein</fullName>
    </submittedName>
</protein>
<keyword evidence="3" id="KW-1185">Reference proteome</keyword>
<gene>
    <name evidence="2" type="ORF">HNR30_000382</name>
</gene>
<feature type="transmembrane region" description="Helical" evidence="1">
    <location>
        <begin position="386"/>
        <end position="410"/>
    </location>
</feature>
<keyword evidence="1" id="KW-0812">Transmembrane</keyword>
<reference evidence="2 3" key="1">
    <citation type="submission" date="2020-07" db="EMBL/GenBank/DDBJ databases">
        <title>Genomic Encyclopedia of Type Strains, Phase IV (KMG-IV): sequencing the most valuable type-strain genomes for metagenomic binning, comparative biology and taxonomic classification.</title>
        <authorList>
            <person name="Goeker M."/>
        </authorList>
    </citation>
    <scope>NUCLEOTIDE SEQUENCE [LARGE SCALE GENOMIC DNA]</scope>
    <source>
        <strain evidence="2 3">DSM 45533</strain>
    </source>
</reference>
<feature type="transmembrane region" description="Helical" evidence="1">
    <location>
        <begin position="831"/>
        <end position="851"/>
    </location>
</feature>
<comment type="caution">
    <text evidence="2">The sequence shown here is derived from an EMBL/GenBank/DDBJ whole genome shotgun (WGS) entry which is preliminary data.</text>
</comment>
<evidence type="ECO:0000313" key="2">
    <source>
        <dbReference type="EMBL" id="MBA2889047.1"/>
    </source>
</evidence>
<feature type="transmembrane region" description="Helical" evidence="1">
    <location>
        <begin position="790"/>
        <end position="811"/>
    </location>
</feature>
<proteinExistence type="predicted"/>
<feature type="transmembrane region" description="Helical" evidence="1">
    <location>
        <begin position="736"/>
        <end position="760"/>
    </location>
</feature>
<organism evidence="2 3">
    <name type="scientific">Nonomuraea soli</name>
    <dbReference type="NCBI Taxonomy" id="1032476"/>
    <lineage>
        <taxon>Bacteria</taxon>
        <taxon>Bacillati</taxon>
        <taxon>Actinomycetota</taxon>
        <taxon>Actinomycetes</taxon>
        <taxon>Streptosporangiales</taxon>
        <taxon>Streptosporangiaceae</taxon>
        <taxon>Nonomuraea</taxon>
    </lineage>
</organism>
<name>A0A7W0CDA7_9ACTN</name>
<evidence type="ECO:0000313" key="3">
    <source>
        <dbReference type="Proteomes" id="UP000530928"/>
    </source>
</evidence>
<dbReference type="EMBL" id="JACDUR010000001">
    <property type="protein sequence ID" value="MBA2889047.1"/>
    <property type="molecule type" value="Genomic_DNA"/>
</dbReference>
<feature type="transmembrane region" description="Helical" evidence="1">
    <location>
        <begin position="309"/>
        <end position="333"/>
    </location>
</feature>
<feature type="transmembrane region" description="Helical" evidence="1">
    <location>
        <begin position="431"/>
        <end position="449"/>
    </location>
</feature>
<sequence>MNSGVLARVHAGAVAVLALLTLSATLLVSGLPRAMNGAFDDALSRKLDSVTAREVDLSVRFQPGSGNGLGMRDRSAFEQRDRLVRSELPRPLSAIVRPPGSGTSHMSLRTLAAPVMGAPDKYLDMGWMSDAAQRIEWVGGAPPGPPRASGGMTLVEIGVTQHAVEKMGLALGSEYVVGATKPLRLKVTGVFKAKQPDSAYWTHHPDMLRAAVSVKPGTTSDEFRYTALIADASVSTLADTDRQVVYSWILGLDTAAVSSLRVGELLTALQDYRRDLGLIEPSWGSFRLDSLLGERLTEFRTELATAETILFLVLGGLLLVALGVIVLAAQLLLERMDQALALMRARGGALATVVRTGLAPIALSTVPAALAGYALSYLVPGPATPIVHIAPLLVLLTVLAFSAVMMASAHRTPLHERRGDVVSPKPSPRRITLEILVIGLALGGAYLLRTRGVTTEVSEQGQDPFLLLVPMALTVAAALITLRCYPYPLRLVVRLAARRRPAVPFLGLTRAARAKAFSVLPVLILLPALGVSVFASMMATGLDSTQKLAAWQRVGVPIKLTTELEFSAEAIERVREVAGVQEVLPAQTGIVQLGLGAQRFPVLAVDLAGFARIAEGSPVPLPAQPAGQGIPALVSKELKGVTKLDIGWQTRMTLTPAGELAAMPGFFSSGKFAVVPYDANERAGTRVAPNVLLVKGAANAQALLAATGVATQIQTYDQIYSEIADDPLTSVIRTTLLVATIAMAVYACVAVIVSLVISAADRADALSFLRTLGLSTGQAQRLTVLEVSPLILITALVGLGLGLALPSALGPGVDLSAYAGDVAVGAYEVDLLTPILLAAGLTLVAILGALVHTIITRRRTLGSVLRVGD</sequence>
<accession>A0A7W0CDA7</accession>
<keyword evidence="1" id="KW-1133">Transmembrane helix</keyword>
<feature type="transmembrane region" description="Helical" evidence="1">
    <location>
        <begin position="465"/>
        <end position="485"/>
    </location>
</feature>
<dbReference type="RefSeq" id="WP_181607835.1">
    <property type="nucleotide sequence ID" value="NZ_BAABAM010000001.1"/>
</dbReference>
<feature type="transmembrane region" description="Helical" evidence="1">
    <location>
        <begin position="516"/>
        <end position="539"/>
    </location>
</feature>